<feature type="domain" description="Carrier" evidence="1">
    <location>
        <begin position="1"/>
        <end position="74"/>
    </location>
</feature>
<gene>
    <name evidence="2" type="ORF">D5S18_29875</name>
</gene>
<comment type="caution">
    <text evidence="2">The sequence shown here is derived from an EMBL/GenBank/DDBJ whole genome shotgun (WGS) entry which is preliminary data.</text>
</comment>
<dbReference type="Pfam" id="PF00550">
    <property type="entry name" value="PP-binding"/>
    <property type="match status" value="1"/>
</dbReference>
<accession>A0A3A4JUZ2</accession>
<evidence type="ECO:0000313" key="2">
    <source>
        <dbReference type="EMBL" id="RJO70065.1"/>
    </source>
</evidence>
<dbReference type="Proteomes" id="UP000266677">
    <property type="component" value="Unassembled WGS sequence"/>
</dbReference>
<organism evidence="2 3">
    <name type="scientific">Nocardia panacis</name>
    <dbReference type="NCBI Taxonomy" id="2340916"/>
    <lineage>
        <taxon>Bacteria</taxon>
        <taxon>Bacillati</taxon>
        <taxon>Actinomycetota</taxon>
        <taxon>Actinomycetes</taxon>
        <taxon>Mycobacteriales</taxon>
        <taxon>Nocardiaceae</taxon>
        <taxon>Nocardia</taxon>
    </lineage>
</organism>
<dbReference type="InterPro" id="IPR036736">
    <property type="entry name" value="ACP-like_sf"/>
</dbReference>
<keyword evidence="3" id="KW-1185">Reference proteome</keyword>
<dbReference type="PROSITE" id="PS50075">
    <property type="entry name" value="CARRIER"/>
    <property type="match status" value="1"/>
</dbReference>
<dbReference type="AlphaFoldDB" id="A0A3A4JUZ2"/>
<evidence type="ECO:0000259" key="1">
    <source>
        <dbReference type="PROSITE" id="PS50075"/>
    </source>
</evidence>
<protein>
    <submittedName>
        <fullName evidence="2">Acyl carrier protein</fullName>
    </submittedName>
</protein>
<dbReference type="RefSeq" id="WP_120044432.1">
    <property type="nucleotide sequence ID" value="NZ_QZFU01000041.1"/>
</dbReference>
<evidence type="ECO:0000313" key="3">
    <source>
        <dbReference type="Proteomes" id="UP000266677"/>
    </source>
</evidence>
<proteinExistence type="predicted"/>
<dbReference type="OrthoDB" id="3700228at2"/>
<sequence>MGELCEILLKIGVEKSELAAERRLRSDLALDSTETVELEGELRRRFGVEVDLWDKHDYTIGELAARIDAARARA</sequence>
<dbReference type="Gene3D" id="1.10.1200.10">
    <property type="entry name" value="ACP-like"/>
    <property type="match status" value="1"/>
</dbReference>
<name>A0A3A4JUZ2_9NOCA</name>
<dbReference type="InterPro" id="IPR009081">
    <property type="entry name" value="PP-bd_ACP"/>
</dbReference>
<dbReference type="SUPFAM" id="SSF47336">
    <property type="entry name" value="ACP-like"/>
    <property type="match status" value="1"/>
</dbReference>
<reference evidence="2 3" key="1">
    <citation type="submission" date="2018-09" db="EMBL/GenBank/DDBJ databases">
        <title>YIM PH21274 draft genome.</title>
        <authorList>
            <person name="Miao C."/>
        </authorList>
    </citation>
    <scope>NUCLEOTIDE SEQUENCE [LARGE SCALE GENOMIC DNA]</scope>
    <source>
        <strain evidence="2 3">YIM PH 21724</strain>
    </source>
</reference>
<dbReference type="EMBL" id="QZFU01000041">
    <property type="protein sequence ID" value="RJO70065.1"/>
    <property type="molecule type" value="Genomic_DNA"/>
</dbReference>